<sequence length="166" mass="18511">MPKKLLTRLSIFLVACPAVLGCAEGDPDERQADAVIAIERTSYLSDAQEFRLSVPESLVLDSPEWKADEPNPPCSAKAAIGAATTAITSQSESYAGIEWRFEQAALSRYTSSELPDMERWLWTVEFWDRQAVEMQPIPQLSIVVLMDGRTVSPTIVPAQNYEEIEY</sequence>
<dbReference type="PROSITE" id="PS51257">
    <property type="entry name" value="PROKAR_LIPOPROTEIN"/>
    <property type="match status" value="1"/>
</dbReference>
<evidence type="ECO:0008006" key="4">
    <source>
        <dbReference type="Google" id="ProtNLM"/>
    </source>
</evidence>
<dbReference type="EMBL" id="WTPX01000173">
    <property type="protein sequence ID" value="NNJ27607.1"/>
    <property type="molecule type" value="Genomic_DNA"/>
</dbReference>
<protein>
    <recommendedName>
        <fullName evidence="4">Lipoprotein</fullName>
    </recommendedName>
</protein>
<comment type="caution">
    <text evidence="2">The sequence shown here is derived from an EMBL/GenBank/DDBJ whole genome shotgun (WGS) entry which is preliminary data.</text>
</comment>
<feature type="chain" id="PRO_5046443234" description="Lipoprotein" evidence="1">
    <location>
        <begin position="21"/>
        <end position="166"/>
    </location>
</feature>
<reference evidence="2 3" key="1">
    <citation type="journal article" date="2020" name="Syst. Appl. Microbiol.">
        <title>Alienimonas chondri sp. nov., a novel planctomycete isolated from the biofilm of the red alga Chondrus crispus.</title>
        <authorList>
            <person name="Vitorino I."/>
            <person name="Albuquerque L."/>
            <person name="Wiegand S."/>
            <person name="Kallscheuer N."/>
            <person name="da Costa M.S."/>
            <person name="Lobo-da-Cunha A."/>
            <person name="Jogler C."/>
            <person name="Lage O.M."/>
        </authorList>
    </citation>
    <scope>NUCLEOTIDE SEQUENCE [LARGE SCALE GENOMIC DNA]</scope>
    <source>
        <strain evidence="2 3">LzC2</strain>
    </source>
</reference>
<dbReference type="RefSeq" id="WP_171189515.1">
    <property type="nucleotide sequence ID" value="NZ_WTPX01000173.1"/>
</dbReference>
<name>A0ABX1VIK7_9PLAN</name>
<dbReference type="Proteomes" id="UP000609651">
    <property type="component" value="Unassembled WGS sequence"/>
</dbReference>
<keyword evidence="3" id="KW-1185">Reference proteome</keyword>
<feature type="signal peptide" evidence="1">
    <location>
        <begin position="1"/>
        <end position="20"/>
    </location>
</feature>
<accession>A0ABX1VIK7</accession>
<evidence type="ECO:0000313" key="2">
    <source>
        <dbReference type="EMBL" id="NNJ27607.1"/>
    </source>
</evidence>
<gene>
    <name evidence="2" type="ORF">LzC2_37140</name>
</gene>
<proteinExistence type="predicted"/>
<evidence type="ECO:0000313" key="3">
    <source>
        <dbReference type="Proteomes" id="UP000609651"/>
    </source>
</evidence>
<keyword evidence="1" id="KW-0732">Signal</keyword>
<evidence type="ECO:0000256" key="1">
    <source>
        <dbReference type="SAM" id="SignalP"/>
    </source>
</evidence>
<organism evidence="2 3">
    <name type="scientific">Alienimonas chondri</name>
    <dbReference type="NCBI Taxonomy" id="2681879"/>
    <lineage>
        <taxon>Bacteria</taxon>
        <taxon>Pseudomonadati</taxon>
        <taxon>Planctomycetota</taxon>
        <taxon>Planctomycetia</taxon>
        <taxon>Planctomycetales</taxon>
        <taxon>Planctomycetaceae</taxon>
        <taxon>Alienimonas</taxon>
    </lineage>
</organism>